<dbReference type="InterPro" id="IPR050301">
    <property type="entry name" value="NTE"/>
</dbReference>
<feature type="short sequence motif" description="GXSXG" evidence="4">
    <location>
        <begin position="43"/>
        <end position="47"/>
    </location>
</feature>
<evidence type="ECO:0000313" key="6">
    <source>
        <dbReference type="EMBL" id="MBP2365676.1"/>
    </source>
</evidence>
<dbReference type="Pfam" id="PF01734">
    <property type="entry name" value="Patatin"/>
    <property type="match status" value="1"/>
</dbReference>
<feature type="short sequence motif" description="GXGXXG" evidence="4">
    <location>
        <begin position="12"/>
        <end position="17"/>
    </location>
</feature>
<dbReference type="PROSITE" id="PS51635">
    <property type="entry name" value="PNPLA"/>
    <property type="match status" value="1"/>
</dbReference>
<evidence type="ECO:0000313" key="7">
    <source>
        <dbReference type="Proteomes" id="UP001519295"/>
    </source>
</evidence>
<sequence>MDDGRRALVLGGGGQTGIAWMYGLVAGLAADGIDLTGADLVVGTSAGSVVGANLAAGRDPQDLLQAQLAPPHGEIAANLGLKLAVRIGLTALGGSREARRVRARIGSFALGADTVPESERLAAIEARLAGAGWPAVRDLWITAVDAHTGAFRVFTRDESIPLATAVAASCAVPGVWPPVSADGTRWIDGGVRSMANADLAAGYGRAVVLAPMSGGIGSAASPRVQAEALAALGRVAYVEPDRRARRAFGRNVLDPARRPAAARAGRAQAADVAAEIARVWDRGAPGRGTSHGGA</sequence>
<organism evidence="6 7">
    <name type="scientific">Pseudonocardia parietis</name>
    <dbReference type="NCBI Taxonomy" id="570936"/>
    <lineage>
        <taxon>Bacteria</taxon>
        <taxon>Bacillati</taxon>
        <taxon>Actinomycetota</taxon>
        <taxon>Actinomycetes</taxon>
        <taxon>Pseudonocardiales</taxon>
        <taxon>Pseudonocardiaceae</taxon>
        <taxon>Pseudonocardia</taxon>
    </lineage>
</organism>
<feature type="active site" description="Proton acceptor" evidence="4">
    <location>
        <position position="188"/>
    </location>
</feature>
<proteinExistence type="predicted"/>
<accession>A0ABS4VP24</accession>
<evidence type="ECO:0000256" key="3">
    <source>
        <dbReference type="ARBA" id="ARBA00023098"/>
    </source>
</evidence>
<protein>
    <submittedName>
        <fullName evidence="6">NTE family protein</fullName>
    </submittedName>
</protein>
<dbReference type="SUPFAM" id="SSF52151">
    <property type="entry name" value="FabD/lysophospholipase-like"/>
    <property type="match status" value="1"/>
</dbReference>
<feature type="short sequence motif" description="DGA/G" evidence="4">
    <location>
        <begin position="188"/>
        <end position="190"/>
    </location>
</feature>
<dbReference type="InterPro" id="IPR002641">
    <property type="entry name" value="PNPLA_dom"/>
</dbReference>
<dbReference type="EMBL" id="JAGINU010000001">
    <property type="protein sequence ID" value="MBP2365676.1"/>
    <property type="molecule type" value="Genomic_DNA"/>
</dbReference>
<comment type="caution">
    <text evidence="6">The sequence shown here is derived from an EMBL/GenBank/DDBJ whole genome shotgun (WGS) entry which is preliminary data.</text>
</comment>
<dbReference type="RefSeq" id="WP_210025548.1">
    <property type="nucleotide sequence ID" value="NZ_JAGINU010000001.1"/>
</dbReference>
<feature type="domain" description="PNPLA" evidence="5">
    <location>
        <begin position="8"/>
        <end position="202"/>
    </location>
</feature>
<keyword evidence="7" id="KW-1185">Reference proteome</keyword>
<keyword evidence="2 4" id="KW-0442">Lipid degradation</keyword>
<evidence type="ECO:0000256" key="1">
    <source>
        <dbReference type="ARBA" id="ARBA00022801"/>
    </source>
</evidence>
<name>A0ABS4VP24_9PSEU</name>
<dbReference type="PANTHER" id="PTHR14226:SF29">
    <property type="entry name" value="NEUROPATHY TARGET ESTERASE SWS"/>
    <property type="match status" value="1"/>
</dbReference>
<evidence type="ECO:0000259" key="5">
    <source>
        <dbReference type="PROSITE" id="PS51635"/>
    </source>
</evidence>
<dbReference type="PANTHER" id="PTHR14226">
    <property type="entry name" value="NEUROPATHY TARGET ESTERASE/SWISS CHEESE D.MELANOGASTER"/>
    <property type="match status" value="1"/>
</dbReference>
<feature type="active site" description="Nucleophile" evidence="4">
    <location>
        <position position="45"/>
    </location>
</feature>
<reference evidence="6 7" key="1">
    <citation type="submission" date="2021-03" db="EMBL/GenBank/DDBJ databases">
        <title>Sequencing the genomes of 1000 actinobacteria strains.</title>
        <authorList>
            <person name="Klenk H.-P."/>
        </authorList>
    </citation>
    <scope>NUCLEOTIDE SEQUENCE [LARGE SCALE GENOMIC DNA]</scope>
    <source>
        <strain evidence="6 7">DSM 45256</strain>
    </source>
</reference>
<evidence type="ECO:0000256" key="2">
    <source>
        <dbReference type="ARBA" id="ARBA00022963"/>
    </source>
</evidence>
<keyword evidence="1 4" id="KW-0378">Hydrolase</keyword>
<dbReference type="Gene3D" id="3.40.1090.10">
    <property type="entry name" value="Cytosolic phospholipase A2 catalytic domain"/>
    <property type="match status" value="2"/>
</dbReference>
<gene>
    <name evidence="6" type="ORF">JOF36_001372</name>
</gene>
<evidence type="ECO:0000256" key="4">
    <source>
        <dbReference type="PROSITE-ProRule" id="PRU01161"/>
    </source>
</evidence>
<dbReference type="Proteomes" id="UP001519295">
    <property type="component" value="Unassembled WGS sequence"/>
</dbReference>
<dbReference type="InterPro" id="IPR016035">
    <property type="entry name" value="Acyl_Trfase/lysoPLipase"/>
</dbReference>
<keyword evidence="3 4" id="KW-0443">Lipid metabolism</keyword>